<dbReference type="Proteomes" id="UP001056978">
    <property type="component" value="Chromosome 12"/>
</dbReference>
<comment type="caution">
    <text evidence="1">The sequence shown here is derived from an EMBL/GenBank/DDBJ whole genome shotgun (WGS) entry which is preliminary data.</text>
</comment>
<protein>
    <submittedName>
        <fullName evidence="1">20 kDa chaperonin</fullName>
    </submittedName>
</protein>
<gene>
    <name evidence="1" type="ORF">MKS88_004242</name>
</gene>
<proteinExistence type="predicted"/>
<reference evidence="1" key="1">
    <citation type="submission" date="2022-06" db="EMBL/GenBank/DDBJ databases">
        <title>The First Complete Genome of the Simian Malaria Parasite Plasmodium brasilianum.</title>
        <authorList>
            <person name="Bajic M."/>
            <person name="Ravishankar S."/>
        </authorList>
    </citation>
    <scope>NUCLEOTIDE SEQUENCE</scope>
    <source>
        <strain evidence="1">Bolivian I</strain>
    </source>
</reference>
<sequence length="269" mass="30160">MKLIAVVCFMAITLSYALAKRNTITHNLNFVSTNPKQLQRSSSQRLRATEYKLENKIIRGPLTPINEFVLIQKDDAYDTTEAGVFIGDSLKKNQYVGKVLGVGTGVVNTKNGERVPIDVQVGDVVIFNPSDGNKVRPTTKNVEVKYNDKECLLISNEEVLAKIIDASAEVSPHNITPYYDRVLIKLINRSVSSDSLIIMPETKNNEKSCDGLVVALGNGIYDANNNKVPLDIRVNDYIKFSPFSNESCEFTYNNEKYTFVKARYIMAKY</sequence>
<evidence type="ECO:0000313" key="1">
    <source>
        <dbReference type="EMBL" id="KAI4836446.1"/>
    </source>
</evidence>
<name>A0ACB9Y482_PLABR</name>
<accession>A0ACB9Y482</accession>
<dbReference type="EMBL" id="CM043780">
    <property type="protein sequence ID" value="KAI4836446.1"/>
    <property type="molecule type" value="Genomic_DNA"/>
</dbReference>
<organism evidence="1 2">
    <name type="scientific">Plasmodium brasilianum</name>
    <dbReference type="NCBI Taxonomy" id="5824"/>
    <lineage>
        <taxon>Eukaryota</taxon>
        <taxon>Sar</taxon>
        <taxon>Alveolata</taxon>
        <taxon>Apicomplexa</taxon>
        <taxon>Aconoidasida</taxon>
        <taxon>Haemosporida</taxon>
        <taxon>Plasmodiidae</taxon>
        <taxon>Plasmodium</taxon>
        <taxon>Plasmodium (Plasmodium)</taxon>
    </lineage>
</organism>
<keyword evidence="2" id="KW-1185">Reference proteome</keyword>
<evidence type="ECO:0000313" key="2">
    <source>
        <dbReference type="Proteomes" id="UP001056978"/>
    </source>
</evidence>